<accession>A0A381SFX9</accession>
<sequence>MTMESSRLIEKNNFMKNLQLNVDEKEWKEDYEHNDVIKIVNFQENRRLKEAQNKFINDFLADKELAFKLHLLAEALNVCL</sequence>
<protein>
    <submittedName>
        <fullName evidence="1">Uncharacterized protein</fullName>
    </submittedName>
</protein>
<gene>
    <name evidence="1" type="ORF">METZ01_LOCUS55846</name>
</gene>
<name>A0A381SFX9_9ZZZZ</name>
<organism evidence="1">
    <name type="scientific">marine metagenome</name>
    <dbReference type="NCBI Taxonomy" id="408172"/>
    <lineage>
        <taxon>unclassified sequences</taxon>
        <taxon>metagenomes</taxon>
        <taxon>ecological metagenomes</taxon>
    </lineage>
</organism>
<evidence type="ECO:0000313" key="1">
    <source>
        <dbReference type="EMBL" id="SVA02992.1"/>
    </source>
</evidence>
<proteinExistence type="predicted"/>
<dbReference type="EMBL" id="UINC01003062">
    <property type="protein sequence ID" value="SVA02992.1"/>
    <property type="molecule type" value="Genomic_DNA"/>
</dbReference>
<reference evidence="1" key="1">
    <citation type="submission" date="2018-05" db="EMBL/GenBank/DDBJ databases">
        <authorList>
            <person name="Lanie J.A."/>
            <person name="Ng W.-L."/>
            <person name="Kazmierczak K.M."/>
            <person name="Andrzejewski T.M."/>
            <person name="Davidsen T.M."/>
            <person name="Wayne K.J."/>
            <person name="Tettelin H."/>
            <person name="Glass J.I."/>
            <person name="Rusch D."/>
            <person name="Podicherti R."/>
            <person name="Tsui H.-C.T."/>
            <person name="Winkler M.E."/>
        </authorList>
    </citation>
    <scope>NUCLEOTIDE SEQUENCE</scope>
</reference>
<dbReference type="AlphaFoldDB" id="A0A381SFX9"/>